<organism evidence="4 5">
    <name type="scientific">Nocardia panacis</name>
    <dbReference type="NCBI Taxonomy" id="2340916"/>
    <lineage>
        <taxon>Bacteria</taxon>
        <taxon>Bacillati</taxon>
        <taxon>Actinomycetota</taxon>
        <taxon>Actinomycetes</taxon>
        <taxon>Mycobacteriales</taxon>
        <taxon>Nocardiaceae</taxon>
        <taxon>Nocardia</taxon>
    </lineage>
</organism>
<evidence type="ECO:0000313" key="5">
    <source>
        <dbReference type="Proteomes" id="UP000266677"/>
    </source>
</evidence>
<reference evidence="4 5" key="1">
    <citation type="submission" date="2018-09" db="EMBL/GenBank/DDBJ databases">
        <title>YIM PH21274 draft genome.</title>
        <authorList>
            <person name="Miao C."/>
        </authorList>
    </citation>
    <scope>NUCLEOTIDE SEQUENCE [LARGE SCALE GENOMIC DNA]</scope>
    <source>
        <strain evidence="4 5">YIM PH 21724</strain>
    </source>
</reference>
<evidence type="ECO:0000256" key="2">
    <source>
        <dbReference type="PIRSR" id="PIRSR637460-2"/>
    </source>
</evidence>
<proteinExistence type="predicted"/>
<dbReference type="Pfam" id="PF13472">
    <property type="entry name" value="Lipase_GDSL_2"/>
    <property type="match status" value="1"/>
</dbReference>
<dbReference type="GO" id="GO:0016788">
    <property type="term" value="F:hydrolase activity, acting on ester bonds"/>
    <property type="evidence" value="ECO:0007669"/>
    <property type="project" value="InterPro"/>
</dbReference>
<dbReference type="InterPro" id="IPR013830">
    <property type="entry name" value="SGNH_hydro"/>
</dbReference>
<dbReference type="CDD" id="cd01823">
    <property type="entry name" value="SEST_like"/>
    <property type="match status" value="1"/>
</dbReference>
<dbReference type="AlphaFoldDB" id="A0A3A4JY53"/>
<keyword evidence="4" id="KW-0378">Hydrolase</keyword>
<feature type="disulfide bond" evidence="2">
    <location>
        <begin position="261"/>
        <end position="310"/>
    </location>
</feature>
<feature type="active site" description="Nucleophile" evidence="1">
    <location>
        <position position="134"/>
    </location>
</feature>
<accession>A0A3A4JY53</accession>
<dbReference type="EMBL" id="QZFU01000017">
    <property type="protein sequence ID" value="RJO75817.1"/>
    <property type="molecule type" value="Genomic_DNA"/>
</dbReference>
<dbReference type="InterPro" id="IPR037460">
    <property type="entry name" value="SEST-like"/>
</dbReference>
<dbReference type="OrthoDB" id="5503950at2"/>
<gene>
    <name evidence="4" type="ORF">D5S18_13650</name>
</gene>
<evidence type="ECO:0000259" key="3">
    <source>
        <dbReference type="Pfam" id="PF13472"/>
    </source>
</evidence>
<keyword evidence="2" id="KW-1015">Disulfide bond</keyword>
<dbReference type="SUPFAM" id="SSF52266">
    <property type="entry name" value="SGNH hydrolase"/>
    <property type="match status" value="1"/>
</dbReference>
<name>A0A3A4JY53_9NOCA</name>
<dbReference type="Gene3D" id="3.40.50.1110">
    <property type="entry name" value="SGNH hydrolase"/>
    <property type="match status" value="2"/>
</dbReference>
<dbReference type="Proteomes" id="UP000266677">
    <property type="component" value="Unassembled WGS sequence"/>
</dbReference>
<feature type="domain" description="SGNH hydrolase-type esterase" evidence="3">
    <location>
        <begin position="130"/>
        <end position="338"/>
    </location>
</feature>
<feature type="disulfide bond" evidence="2">
    <location>
        <begin position="150"/>
        <end position="174"/>
    </location>
</feature>
<evidence type="ECO:0000256" key="1">
    <source>
        <dbReference type="PIRSR" id="PIRSR637460-1"/>
    </source>
</evidence>
<evidence type="ECO:0000313" key="4">
    <source>
        <dbReference type="EMBL" id="RJO75817.1"/>
    </source>
</evidence>
<keyword evidence="5" id="KW-1185">Reference proteome</keyword>
<protein>
    <submittedName>
        <fullName evidence="4">SGNH/GDSL hydrolase family protein</fullName>
    </submittedName>
</protein>
<sequence length="352" mass="36612">MSRHCAAGSPSSPRACRCTRASRIGTCSAEYPDQPARRVGCATPVACPPLGVQTINSVCGTGSARCAPSLDLGGRHPPPLAIDVRRRKARKLIRRSVWAAVTGLSAIFASGQALSSAPATAEAAGGIYVALGESGAAGPFIPNQLAPLGCFRSDHNYAHLTAAALGLTLRDATCSGARIANMYAPQQIPFDGPDTPQLDTLSEDVSVVTVDIGINDYVSDGWTRSELEPKYAALLDDIRARAPHATIYVMGKIERIRAGGCFPSVPLPPDDADRIYQGVLDVNATSAAQAAAHGAIYVDTYTPSVGLDACAPANVRWAEGVIPQAPAQPLHANAVGYANEALILEATIRAHG</sequence>
<comment type="caution">
    <text evidence="4">The sequence shown here is derived from an EMBL/GenBank/DDBJ whole genome shotgun (WGS) entry which is preliminary data.</text>
</comment>
<feature type="active site" evidence="1">
    <location>
        <position position="331"/>
    </location>
</feature>
<dbReference type="InterPro" id="IPR036514">
    <property type="entry name" value="SGNH_hydro_sf"/>
</dbReference>